<keyword evidence="2" id="KW-0812">Transmembrane</keyword>
<comment type="function">
    <text evidence="7">Involved in beta-(1--&gt;2)glucan export. Transmembrane domains (TMD) form a pore in the inner membrane and the ATP-binding domain (NBD) is responsible for energy generation.</text>
</comment>
<evidence type="ECO:0000256" key="3">
    <source>
        <dbReference type="ARBA" id="ARBA00022741"/>
    </source>
</evidence>
<dbReference type="Pfam" id="PF00005">
    <property type="entry name" value="ABC_tran"/>
    <property type="match status" value="1"/>
</dbReference>
<name>A0AAE9XYJ9_RHOPA</name>
<keyword evidence="5" id="KW-1133">Transmembrane helix</keyword>
<dbReference type="EMBL" id="CP116810">
    <property type="protein sequence ID" value="WCL92551.1"/>
    <property type="molecule type" value="Genomic_DNA"/>
</dbReference>
<keyword evidence="6" id="KW-0472">Membrane</keyword>
<evidence type="ECO:0000256" key="5">
    <source>
        <dbReference type="ARBA" id="ARBA00022989"/>
    </source>
</evidence>
<evidence type="ECO:0000313" key="9">
    <source>
        <dbReference type="EMBL" id="WCL92551.1"/>
    </source>
</evidence>
<organism evidence="9 10">
    <name type="scientific">Rhodopseudomonas palustris (strain ATCC BAA-98 / CGA009)</name>
    <dbReference type="NCBI Taxonomy" id="258594"/>
    <lineage>
        <taxon>Bacteria</taxon>
        <taxon>Pseudomonadati</taxon>
        <taxon>Pseudomonadota</taxon>
        <taxon>Alphaproteobacteria</taxon>
        <taxon>Hyphomicrobiales</taxon>
        <taxon>Nitrobacteraceae</taxon>
        <taxon>Rhodopseudomonas</taxon>
    </lineage>
</organism>
<dbReference type="PANTHER" id="PTHR11384">
    <property type="entry name" value="ATP-BINDING CASSETTE, SUB-FAMILY D MEMBER"/>
    <property type="match status" value="1"/>
</dbReference>
<evidence type="ECO:0000256" key="7">
    <source>
        <dbReference type="ARBA" id="ARBA00024722"/>
    </source>
</evidence>
<gene>
    <name evidence="9" type="ORF">TX73_012355</name>
</gene>
<evidence type="ECO:0000256" key="1">
    <source>
        <dbReference type="ARBA" id="ARBA00022448"/>
    </source>
</evidence>
<protein>
    <submittedName>
        <fullName evidence="9">ATP-binding cassette domain-containing protein</fullName>
    </submittedName>
</protein>
<dbReference type="AlphaFoldDB" id="A0AAE9XYJ9"/>
<dbReference type="GO" id="GO:0005886">
    <property type="term" value="C:plasma membrane"/>
    <property type="evidence" value="ECO:0007669"/>
    <property type="project" value="TreeGrafter"/>
</dbReference>
<accession>A0AAE9XYJ9</accession>
<dbReference type="InterPro" id="IPR003593">
    <property type="entry name" value="AAA+_ATPase"/>
</dbReference>
<dbReference type="Proteomes" id="UP000001426">
    <property type="component" value="Chromosome"/>
</dbReference>
<dbReference type="GO" id="GO:0016887">
    <property type="term" value="F:ATP hydrolysis activity"/>
    <property type="evidence" value="ECO:0007669"/>
    <property type="project" value="InterPro"/>
</dbReference>
<proteinExistence type="predicted"/>
<evidence type="ECO:0000259" key="8">
    <source>
        <dbReference type="PROSITE" id="PS50893"/>
    </source>
</evidence>
<evidence type="ECO:0000256" key="6">
    <source>
        <dbReference type="ARBA" id="ARBA00023136"/>
    </source>
</evidence>
<dbReference type="PANTHER" id="PTHR11384:SF59">
    <property type="entry name" value="LYSOSOMAL COBALAMIN TRANSPORTER ABCD4"/>
    <property type="match status" value="1"/>
</dbReference>
<dbReference type="PROSITE" id="PS50893">
    <property type="entry name" value="ABC_TRANSPORTER_2"/>
    <property type="match status" value="1"/>
</dbReference>
<dbReference type="SMART" id="SM00382">
    <property type="entry name" value="AAA"/>
    <property type="match status" value="1"/>
</dbReference>
<dbReference type="RefSeq" id="WP_042441058.1">
    <property type="nucleotide sequence ID" value="NZ_CP116810.1"/>
</dbReference>
<dbReference type="InterPro" id="IPR003439">
    <property type="entry name" value="ABC_transporter-like_ATP-bd"/>
</dbReference>
<reference evidence="9 10" key="1">
    <citation type="journal article" date="2004" name="Nat. Biotechnol.">
        <title>Complete genome sequence of the metabolically versatile photosynthetic bacterium Rhodopseudomonas palustris.</title>
        <authorList>
            <person name="Larimer F.W."/>
            <person name="Chain P."/>
            <person name="Hauser L."/>
            <person name="Lamerdin J."/>
            <person name="Malfatti S."/>
            <person name="Do L."/>
            <person name="Land M.L."/>
            <person name="Pelletier D.A."/>
            <person name="Beatty J.T."/>
            <person name="Lang A.S."/>
            <person name="Tabita F.R."/>
            <person name="Gibson J.L."/>
            <person name="Hanson T.E."/>
            <person name="Bobst C."/>
            <person name="Torres J.L."/>
            <person name="Peres C."/>
            <person name="Harrison F.H."/>
            <person name="Gibson J."/>
            <person name="Harwood C.S."/>
        </authorList>
    </citation>
    <scope>NUCLEOTIDE SEQUENCE [LARGE SCALE GENOMIC DNA]</scope>
    <source>
        <strain evidence="10">ATCC BAA-98 / CGA009</strain>
    </source>
</reference>
<keyword evidence="3" id="KW-0547">Nucleotide-binding</keyword>
<dbReference type="GO" id="GO:0005524">
    <property type="term" value="F:ATP binding"/>
    <property type="evidence" value="ECO:0007669"/>
    <property type="project" value="UniProtKB-KW"/>
</dbReference>
<keyword evidence="4 9" id="KW-0067">ATP-binding</keyword>
<evidence type="ECO:0000256" key="4">
    <source>
        <dbReference type="ARBA" id="ARBA00022840"/>
    </source>
</evidence>
<dbReference type="InterPro" id="IPR050835">
    <property type="entry name" value="ABC_transporter_sub-D"/>
</dbReference>
<dbReference type="Gene3D" id="3.40.50.300">
    <property type="entry name" value="P-loop containing nucleotide triphosphate hydrolases"/>
    <property type="match status" value="1"/>
</dbReference>
<sequence length="191" mass="20802">MKTACGSTIIAVGTVRVESGTSMLITGLSGVGKTSLVRALTGIWPFFDGRISTSAHRTLVLPQRPYLPLGTLRAAVSYPEAPEPSNTPRIVEALKDVGLGDFVSQLDQSDRWDVRLSEGEKQRLSIARALLYRPDLLILDEVTSALDKASEISLHRLLRTRLPAATIVAVSHQDALHSEYDRITVLKRSTG</sequence>
<evidence type="ECO:0000313" key="10">
    <source>
        <dbReference type="Proteomes" id="UP000001426"/>
    </source>
</evidence>
<dbReference type="SUPFAM" id="SSF52540">
    <property type="entry name" value="P-loop containing nucleoside triphosphate hydrolases"/>
    <property type="match status" value="1"/>
</dbReference>
<feature type="domain" description="ABC transporter" evidence="8">
    <location>
        <begin position="1"/>
        <end position="190"/>
    </location>
</feature>
<dbReference type="InterPro" id="IPR027417">
    <property type="entry name" value="P-loop_NTPase"/>
</dbReference>
<dbReference type="KEGG" id="rpa:TX73_012355"/>
<dbReference type="GeneID" id="66893451"/>
<keyword evidence="1" id="KW-0813">Transport</keyword>
<keyword evidence="10" id="KW-1185">Reference proteome</keyword>
<evidence type="ECO:0000256" key="2">
    <source>
        <dbReference type="ARBA" id="ARBA00022692"/>
    </source>
</evidence>